<dbReference type="VEuPathDB" id="TriTrypDB:TvY486_1001340"/>
<feature type="compositionally biased region" description="Basic residues" evidence="1">
    <location>
        <begin position="15"/>
        <end position="30"/>
    </location>
</feature>
<feature type="compositionally biased region" description="Basic and acidic residues" evidence="1">
    <location>
        <begin position="451"/>
        <end position="460"/>
    </location>
</feature>
<dbReference type="AlphaFoldDB" id="G0U5D2"/>
<feature type="region of interest" description="Disordered" evidence="1">
    <location>
        <begin position="451"/>
        <end position="471"/>
    </location>
</feature>
<evidence type="ECO:0000313" key="2">
    <source>
        <dbReference type="EMBL" id="CCC51080.1"/>
    </source>
</evidence>
<gene>
    <name evidence="2" type="ORF">TVY486_1001340</name>
</gene>
<evidence type="ECO:0000256" key="1">
    <source>
        <dbReference type="SAM" id="MobiDB-lite"/>
    </source>
</evidence>
<sequence>MGASCTRTGGSGHLTHNKKVNRSRQNRRRALSATDDQLPCDKPFEWSTTPVHDMPERRATVSAPQEYLYDPVCVSRASSDRSSAHRTEVSSKKIVRRCISPQSPGGGQESLYQSLVTVMEPSEAFLEEGSNERTYKKRVLLSPTEGDSPCFEECLSFYPSVSPDRMRLPSNEERVDDGSDILSASLGVLGSKIHFSSPLGSPSSVENAPQYFWQSGASEEYLNRIASLYGGSFRGRPSHATVSPAPASTVVNSGVPSSDARGSSQDWWSRRRAGTNHRSVRTRFPILSPNENGDGTRTYQHQTYSGNSVKDRHNCSLRVPAKRRLSTRNGLSLNGLTQAITKHGSCNVYSGSGDSAVASATALQSPVGFPARRVSVSVVPVVEGAEAEVGTFGGVSSSGDGRRDGGRLKFTHQPQTTLTPLVKEEAKVAASLAVRTELTTSLNGHVKVKETQGRADHSVSDENTAAENGRRAKVHDFPQPSEALLLESSSVHTNGRTRRMFHRPPPLPLPSLVDSIAVDDVCRAPPNNVVVGGSSLYTREKSLHSPCASRDVTLRYRGDVCGDSVWAPRPLLCRSLTSDAGDCLGSRAKEAPVTFSRYRDAATLPIKFRGQLISPRRQVLMPPVEAKFSLNDDHADHIRSSALKRKRGGKYVCRFCNEPYDSRVVCLTVFRLHAELREERRRHKLAKKRAQFLIRSGRVADAVSLLREAGVVSVN</sequence>
<dbReference type="EMBL" id="HE573026">
    <property type="protein sequence ID" value="CCC51080.1"/>
    <property type="molecule type" value="Genomic_DNA"/>
</dbReference>
<feature type="compositionally biased region" description="Polar residues" evidence="1">
    <location>
        <begin position="249"/>
        <end position="267"/>
    </location>
</feature>
<feature type="region of interest" description="Disordered" evidence="1">
    <location>
        <begin position="1"/>
        <end position="51"/>
    </location>
</feature>
<accession>G0U5D2</accession>
<name>G0U5D2_TRYVY</name>
<protein>
    <submittedName>
        <fullName evidence="2">Uncharacterized protein</fullName>
    </submittedName>
</protein>
<feature type="region of interest" description="Disordered" evidence="1">
    <location>
        <begin position="240"/>
        <end position="274"/>
    </location>
</feature>
<proteinExistence type="predicted"/>
<organism evidence="2">
    <name type="scientific">Trypanosoma vivax (strain Y486)</name>
    <dbReference type="NCBI Taxonomy" id="1055687"/>
    <lineage>
        <taxon>Eukaryota</taxon>
        <taxon>Discoba</taxon>
        <taxon>Euglenozoa</taxon>
        <taxon>Kinetoplastea</taxon>
        <taxon>Metakinetoplastina</taxon>
        <taxon>Trypanosomatida</taxon>
        <taxon>Trypanosomatidae</taxon>
        <taxon>Trypanosoma</taxon>
        <taxon>Duttonella</taxon>
    </lineage>
</organism>
<reference evidence="2" key="1">
    <citation type="journal article" date="2012" name="Proc. Natl. Acad. Sci. U.S.A.">
        <title>Antigenic diversity is generated by distinct evolutionary mechanisms in African trypanosome species.</title>
        <authorList>
            <person name="Jackson A.P."/>
            <person name="Berry A."/>
            <person name="Aslett M."/>
            <person name="Allison H.C."/>
            <person name="Burton P."/>
            <person name="Vavrova-Anderson J."/>
            <person name="Brown R."/>
            <person name="Browne H."/>
            <person name="Corton N."/>
            <person name="Hauser H."/>
            <person name="Gamble J."/>
            <person name="Gilderthorp R."/>
            <person name="Marcello L."/>
            <person name="McQuillan J."/>
            <person name="Otto T.D."/>
            <person name="Quail M.A."/>
            <person name="Sanders M.J."/>
            <person name="van Tonder A."/>
            <person name="Ginger M.L."/>
            <person name="Field M.C."/>
            <person name="Barry J.D."/>
            <person name="Hertz-Fowler C."/>
            <person name="Berriman M."/>
        </authorList>
    </citation>
    <scope>NUCLEOTIDE SEQUENCE</scope>
    <source>
        <strain evidence="2">Y486</strain>
    </source>
</reference>